<gene>
    <name evidence="1" type="ORF">PAXRUDRAFT_61731</name>
</gene>
<dbReference type="HOGENOM" id="CLU_018552_14_1_1"/>
<dbReference type="EMBL" id="KN826038">
    <property type="protein sequence ID" value="KIK80354.1"/>
    <property type="molecule type" value="Genomic_DNA"/>
</dbReference>
<reference evidence="2" key="2">
    <citation type="submission" date="2015-01" db="EMBL/GenBank/DDBJ databases">
        <title>Evolutionary Origins and Diversification of the Mycorrhizal Mutualists.</title>
        <authorList>
            <consortium name="DOE Joint Genome Institute"/>
            <consortium name="Mycorrhizal Genomics Consortium"/>
            <person name="Kohler A."/>
            <person name="Kuo A."/>
            <person name="Nagy L.G."/>
            <person name="Floudas D."/>
            <person name="Copeland A."/>
            <person name="Barry K.W."/>
            <person name="Cichocki N."/>
            <person name="Veneault-Fourrey C."/>
            <person name="LaButti K."/>
            <person name="Lindquist E.A."/>
            <person name="Lipzen A."/>
            <person name="Lundell T."/>
            <person name="Morin E."/>
            <person name="Murat C."/>
            <person name="Riley R."/>
            <person name="Ohm R."/>
            <person name="Sun H."/>
            <person name="Tunlid A."/>
            <person name="Henrissat B."/>
            <person name="Grigoriev I.V."/>
            <person name="Hibbett D.S."/>
            <person name="Martin F."/>
        </authorList>
    </citation>
    <scope>NUCLEOTIDE SEQUENCE [LARGE SCALE GENOMIC DNA]</scope>
    <source>
        <strain evidence="2">Ve08.2h10</strain>
    </source>
</reference>
<feature type="non-terminal residue" evidence="1">
    <location>
        <position position="76"/>
    </location>
</feature>
<evidence type="ECO:0008006" key="3">
    <source>
        <dbReference type="Google" id="ProtNLM"/>
    </source>
</evidence>
<proteinExistence type="predicted"/>
<accession>A0A0D0DGG0</accession>
<keyword evidence="2" id="KW-1185">Reference proteome</keyword>
<reference evidence="1 2" key="1">
    <citation type="submission" date="2014-04" db="EMBL/GenBank/DDBJ databases">
        <authorList>
            <consortium name="DOE Joint Genome Institute"/>
            <person name="Kuo A."/>
            <person name="Kohler A."/>
            <person name="Jargeat P."/>
            <person name="Nagy L.G."/>
            <person name="Floudas D."/>
            <person name="Copeland A."/>
            <person name="Barry K.W."/>
            <person name="Cichocki N."/>
            <person name="Veneault-Fourrey C."/>
            <person name="LaButti K."/>
            <person name="Lindquist E.A."/>
            <person name="Lipzen A."/>
            <person name="Lundell T."/>
            <person name="Morin E."/>
            <person name="Murat C."/>
            <person name="Sun H."/>
            <person name="Tunlid A."/>
            <person name="Henrissat B."/>
            <person name="Grigoriev I.V."/>
            <person name="Hibbett D.S."/>
            <person name="Martin F."/>
            <person name="Nordberg H.P."/>
            <person name="Cantor M.N."/>
            <person name="Hua S.X."/>
        </authorList>
    </citation>
    <scope>NUCLEOTIDE SEQUENCE [LARGE SCALE GENOMIC DNA]</scope>
    <source>
        <strain evidence="1 2">Ve08.2h10</strain>
    </source>
</reference>
<evidence type="ECO:0000313" key="1">
    <source>
        <dbReference type="EMBL" id="KIK80354.1"/>
    </source>
</evidence>
<dbReference type="AlphaFoldDB" id="A0A0D0DGG0"/>
<organism evidence="1 2">
    <name type="scientific">Paxillus rubicundulus Ve08.2h10</name>
    <dbReference type="NCBI Taxonomy" id="930991"/>
    <lineage>
        <taxon>Eukaryota</taxon>
        <taxon>Fungi</taxon>
        <taxon>Dikarya</taxon>
        <taxon>Basidiomycota</taxon>
        <taxon>Agaricomycotina</taxon>
        <taxon>Agaricomycetes</taxon>
        <taxon>Agaricomycetidae</taxon>
        <taxon>Boletales</taxon>
        <taxon>Paxilineae</taxon>
        <taxon>Paxillaceae</taxon>
        <taxon>Paxillus</taxon>
    </lineage>
</organism>
<name>A0A0D0DGG0_9AGAM</name>
<dbReference type="OrthoDB" id="2641813at2759"/>
<feature type="non-terminal residue" evidence="1">
    <location>
        <position position="1"/>
    </location>
</feature>
<protein>
    <recommendedName>
        <fullName evidence="3">DDE Tnp4 domain-containing protein</fullName>
    </recommendedName>
</protein>
<dbReference type="Proteomes" id="UP000054538">
    <property type="component" value="Unassembled WGS sequence"/>
</dbReference>
<evidence type="ECO:0000313" key="2">
    <source>
        <dbReference type="Proteomes" id="UP000054538"/>
    </source>
</evidence>
<dbReference type="InParanoid" id="A0A0D0DGG0"/>
<sequence>CLLWRNGVFVVDGSAINLFAKPGLYGETFYDQKLNYSLNCQLVIMPHNLLIVDYTLGQLGSFHNMYTFQNTCIAKN</sequence>